<name>A0ABU1F9A5_9RHOB</name>
<keyword evidence="3" id="KW-1185">Reference proteome</keyword>
<feature type="signal peptide" evidence="1">
    <location>
        <begin position="1"/>
        <end position="17"/>
    </location>
</feature>
<comment type="caution">
    <text evidence="2">The sequence shown here is derived from an EMBL/GenBank/DDBJ whole genome shotgun (WGS) entry which is preliminary data.</text>
</comment>
<reference evidence="2 3" key="1">
    <citation type="submission" date="2023-09" db="EMBL/GenBank/DDBJ databases">
        <title>Xinfangfangia sedmenti sp. nov., isolated the sedment.</title>
        <authorList>
            <person name="Xu L."/>
        </authorList>
    </citation>
    <scope>NUCLEOTIDE SEQUENCE [LARGE SCALE GENOMIC DNA]</scope>
    <source>
        <strain evidence="2 3">LG-4</strain>
    </source>
</reference>
<evidence type="ECO:0008006" key="4">
    <source>
        <dbReference type="Google" id="ProtNLM"/>
    </source>
</evidence>
<dbReference type="RefSeq" id="WP_310457687.1">
    <property type="nucleotide sequence ID" value="NZ_JAVKPH010000013.1"/>
</dbReference>
<evidence type="ECO:0000313" key="3">
    <source>
        <dbReference type="Proteomes" id="UP001247754"/>
    </source>
</evidence>
<keyword evidence="1" id="KW-0732">Signal</keyword>
<dbReference type="Proteomes" id="UP001247754">
    <property type="component" value="Unassembled WGS sequence"/>
</dbReference>
<dbReference type="PROSITE" id="PS51257">
    <property type="entry name" value="PROKAR_LIPOPROTEIN"/>
    <property type="match status" value="1"/>
</dbReference>
<gene>
    <name evidence="2" type="ORF">RGD00_12610</name>
</gene>
<evidence type="ECO:0000313" key="2">
    <source>
        <dbReference type="EMBL" id="MDR5653451.1"/>
    </source>
</evidence>
<accession>A0ABU1F9A5</accession>
<protein>
    <recommendedName>
        <fullName evidence="4">Argininosuccinate lyase</fullName>
    </recommendedName>
</protein>
<organism evidence="2 3">
    <name type="scientific">Ruixingdingia sedimenti</name>
    <dbReference type="NCBI Taxonomy" id="3073604"/>
    <lineage>
        <taxon>Bacteria</taxon>
        <taxon>Pseudomonadati</taxon>
        <taxon>Pseudomonadota</taxon>
        <taxon>Alphaproteobacteria</taxon>
        <taxon>Rhodobacterales</taxon>
        <taxon>Paracoccaceae</taxon>
        <taxon>Ruixingdingia</taxon>
    </lineage>
</organism>
<proteinExistence type="predicted"/>
<evidence type="ECO:0000256" key="1">
    <source>
        <dbReference type="SAM" id="SignalP"/>
    </source>
</evidence>
<feature type="chain" id="PRO_5045410961" description="Argininosuccinate lyase" evidence="1">
    <location>
        <begin position="18"/>
        <end position="48"/>
    </location>
</feature>
<sequence>MKLIRIAAFALPLGLLAACGAEGPPTHPQAQDGVTVSGEARMGVQIRK</sequence>
<dbReference type="EMBL" id="JAVKPH010000013">
    <property type="protein sequence ID" value="MDR5653451.1"/>
    <property type="molecule type" value="Genomic_DNA"/>
</dbReference>